<keyword evidence="2" id="KW-0472">Membrane</keyword>
<dbReference type="Proteomes" id="UP001240678">
    <property type="component" value="Unassembled WGS sequence"/>
</dbReference>
<protein>
    <recommendedName>
        <fullName evidence="5">RGS domain-containing protein</fullName>
    </recommendedName>
</protein>
<keyword evidence="2" id="KW-1133">Transmembrane helix</keyword>
<reference evidence="3 4" key="1">
    <citation type="submission" date="2016-10" db="EMBL/GenBank/DDBJ databases">
        <title>The genome sequence of Colletotrichum fioriniae PJ7.</title>
        <authorList>
            <person name="Baroncelli R."/>
        </authorList>
    </citation>
    <scope>NUCLEOTIDE SEQUENCE [LARGE SCALE GENOMIC DNA]</scope>
    <source>
        <strain evidence="3 4">IMI 309622</strain>
    </source>
</reference>
<evidence type="ECO:0000256" key="1">
    <source>
        <dbReference type="SAM" id="MobiDB-lite"/>
    </source>
</evidence>
<dbReference type="PANTHER" id="PTHR39466">
    <property type="entry name" value="RGS DOMAIN-CONTAINING PROTEIN"/>
    <property type="match status" value="1"/>
</dbReference>
<proteinExistence type="predicted"/>
<accession>A0AAJ0E3K9</accession>
<feature type="transmembrane region" description="Helical" evidence="2">
    <location>
        <begin position="469"/>
        <end position="492"/>
    </location>
</feature>
<feature type="transmembrane region" description="Helical" evidence="2">
    <location>
        <begin position="347"/>
        <end position="367"/>
    </location>
</feature>
<gene>
    <name evidence="3" type="ORF">CCOS01_03104</name>
</gene>
<dbReference type="GeneID" id="85334837"/>
<comment type="caution">
    <text evidence="3">The sequence shown here is derived from an EMBL/GenBank/DDBJ whole genome shotgun (WGS) entry which is preliminary data.</text>
</comment>
<dbReference type="PANTHER" id="PTHR39466:SF1">
    <property type="entry name" value="RGS DOMAIN-CONTAINING PROTEIN"/>
    <property type="match status" value="1"/>
</dbReference>
<dbReference type="SUPFAM" id="SSF48097">
    <property type="entry name" value="Regulator of G-protein signaling, RGS"/>
    <property type="match status" value="1"/>
</dbReference>
<name>A0AAJ0E3K9_9PEZI</name>
<dbReference type="RefSeq" id="XP_060317555.1">
    <property type="nucleotide sequence ID" value="XM_060451290.1"/>
</dbReference>
<evidence type="ECO:0000256" key="2">
    <source>
        <dbReference type="SAM" id="Phobius"/>
    </source>
</evidence>
<evidence type="ECO:0008006" key="5">
    <source>
        <dbReference type="Google" id="ProtNLM"/>
    </source>
</evidence>
<dbReference type="InterPro" id="IPR044926">
    <property type="entry name" value="RGS_subdomain_2"/>
</dbReference>
<dbReference type="Gene3D" id="1.10.167.10">
    <property type="entry name" value="Regulator of G-protein Signalling 4, domain 2"/>
    <property type="match status" value="1"/>
</dbReference>
<feature type="region of interest" description="Disordered" evidence="1">
    <location>
        <begin position="186"/>
        <end position="231"/>
    </location>
</feature>
<dbReference type="AlphaFoldDB" id="A0AAJ0E3K9"/>
<evidence type="ECO:0000313" key="4">
    <source>
        <dbReference type="Proteomes" id="UP001240678"/>
    </source>
</evidence>
<feature type="transmembrane region" description="Helical" evidence="2">
    <location>
        <begin position="311"/>
        <end position="335"/>
    </location>
</feature>
<sequence>MQEQAVCLSFVPLQALRTARTKRNISKLVFCSVGSPGFLSSGVKEWKDMSLRFYQTPGPERPWRPPVMDEDCRRYRRRAKRTDKWIPPQLAFEEVIRNNTESPCSLNDFVDYLVYVEQDAEPLQFFLWYCGYVHSWTTLAPERRALAPRWDQDRGRKLTAKERRAKNSSKVSNILEMLDEDSSYAQAKAGGNHTRNTSSATNFSHPRATGLRDGEKEEVEEGTVPQAPASSQPFRADIDAITKHYIHADAPRRLNLTKDDRTAVLKATSSTTHPSALLPAFEKAEALLRGKLHPDFIRHSMANANRAATHLLRLLGLVLLTLGLGLDATLILSSFSRYYRLLSTPLLFFGLAVLVAALDGVSLPLHLARRRHVRPWEVPDLEAGRGNGAGMYKNKKERVPHRRAATSESVAGAVDPLRKPALSTLGAENYLSFKGEEWVAAYERRWLWRRVFERSRASRNKHLRILQDGVVAGAVLWASLATIGVGVGSVFIPSYHLF</sequence>
<keyword evidence="2" id="KW-0812">Transmembrane</keyword>
<organism evidence="3 4">
    <name type="scientific">Colletotrichum costaricense</name>
    <dbReference type="NCBI Taxonomy" id="1209916"/>
    <lineage>
        <taxon>Eukaryota</taxon>
        <taxon>Fungi</taxon>
        <taxon>Dikarya</taxon>
        <taxon>Ascomycota</taxon>
        <taxon>Pezizomycotina</taxon>
        <taxon>Sordariomycetes</taxon>
        <taxon>Hypocreomycetidae</taxon>
        <taxon>Glomerellales</taxon>
        <taxon>Glomerellaceae</taxon>
        <taxon>Colletotrichum</taxon>
        <taxon>Colletotrichum acutatum species complex</taxon>
    </lineage>
</organism>
<dbReference type="InterPro" id="IPR036305">
    <property type="entry name" value="RGS_sf"/>
</dbReference>
<keyword evidence="4" id="KW-1185">Reference proteome</keyword>
<feature type="compositionally biased region" description="Polar residues" evidence="1">
    <location>
        <begin position="193"/>
        <end position="204"/>
    </location>
</feature>
<evidence type="ECO:0000313" key="3">
    <source>
        <dbReference type="EMBL" id="KAK1534352.1"/>
    </source>
</evidence>
<dbReference type="EMBL" id="MOOE01000003">
    <property type="protein sequence ID" value="KAK1534352.1"/>
    <property type="molecule type" value="Genomic_DNA"/>
</dbReference>